<reference evidence="5 6" key="1">
    <citation type="journal article" date="2021" name="Nat. Plants">
        <title>The Taxus genome provides insights into paclitaxel biosynthesis.</title>
        <authorList>
            <person name="Xiong X."/>
            <person name="Gou J."/>
            <person name="Liao Q."/>
            <person name="Li Y."/>
            <person name="Zhou Q."/>
            <person name="Bi G."/>
            <person name="Li C."/>
            <person name="Du R."/>
            <person name="Wang X."/>
            <person name="Sun T."/>
            <person name="Guo L."/>
            <person name="Liang H."/>
            <person name="Lu P."/>
            <person name="Wu Y."/>
            <person name="Zhang Z."/>
            <person name="Ro D.K."/>
            <person name="Shang Y."/>
            <person name="Huang S."/>
            <person name="Yan J."/>
        </authorList>
    </citation>
    <scope>NUCLEOTIDE SEQUENCE [LARGE SCALE GENOMIC DNA]</scope>
    <source>
        <strain evidence="5">Ta-2019</strain>
    </source>
</reference>
<dbReference type="GO" id="GO:0005634">
    <property type="term" value="C:nucleus"/>
    <property type="evidence" value="ECO:0007669"/>
    <property type="project" value="UniProtKB-SubCell"/>
</dbReference>
<comment type="similarity">
    <text evidence="2">Belongs to the NPR1-interactor family.</text>
</comment>
<feature type="region of interest" description="Disordered" evidence="4">
    <location>
        <begin position="1"/>
        <end position="35"/>
    </location>
</feature>
<evidence type="ECO:0000313" key="6">
    <source>
        <dbReference type="Proteomes" id="UP000824469"/>
    </source>
</evidence>
<feature type="compositionally biased region" description="Polar residues" evidence="4">
    <location>
        <begin position="11"/>
        <end position="32"/>
    </location>
</feature>
<proteinExistence type="inferred from homology"/>
<dbReference type="InterPro" id="IPR031425">
    <property type="entry name" value="NPR1/NH1-interacting"/>
</dbReference>
<dbReference type="EMBL" id="JAHRHJ020003239">
    <property type="protein sequence ID" value="KAH9292172.1"/>
    <property type="molecule type" value="Genomic_DNA"/>
</dbReference>
<organism evidence="5 6">
    <name type="scientific">Taxus chinensis</name>
    <name type="common">Chinese yew</name>
    <name type="synonym">Taxus wallichiana var. chinensis</name>
    <dbReference type="NCBI Taxonomy" id="29808"/>
    <lineage>
        <taxon>Eukaryota</taxon>
        <taxon>Viridiplantae</taxon>
        <taxon>Streptophyta</taxon>
        <taxon>Embryophyta</taxon>
        <taxon>Tracheophyta</taxon>
        <taxon>Spermatophyta</taxon>
        <taxon>Pinopsida</taxon>
        <taxon>Pinidae</taxon>
        <taxon>Conifers II</taxon>
        <taxon>Cupressales</taxon>
        <taxon>Taxaceae</taxon>
        <taxon>Taxus</taxon>
    </lineage>
</organism>
<dbReference type="Pfam" id="PF15699">
    <property type="entry name" value="NPR1_interact"/>
    <property type="match status" value="1"/>
</dbReference>
<evidence type="ECO:0000313" key="5">
    <source>
        <dbReference type="EMBL" id="KAH9292172.1"/>
    </source>
</evidence>
<protein>
    <submittedName>
        <fullName evidence="5">Uncharacterized protein</fullName>
    </submittedName>
</protein>
<name>A0AA38C2A9_TAXCH</name>
<keyword evidence="3" id="KW-0539">Nucleus</keyword>
<comment type="caution">
    <text evidence="5">The sequence shown here is derived from an EMBL/GenBank/DDBJ whole genome shotgun (WGS) entry which is preliminary data.</text>
</comment>
<dbReference type="AlphaFoldDB" id="A0AA38C2A9"/>
<keyword evidence="6" id="KW-1185">Reference proteome</keyword>
<evidence type="ECO:0000256" key="3">
    <source>
        <dbReference type="ARBA" id="ARBA00023242"/>
    </source>
</evidence>
<feature type="non-terminal residue" evidence="5">
    <location>
        <position position="152"/>
    </location>
</feature>
<dbReference type="GO" id="GO:0010112">
    <property type="term" value="P:regulation of systemic acquired resistance"/>
    <property type="evidence" value="ECO:0007669"/>
    <property type="project" value="InterPro"/>
</dbReference>
<evidence type="ECO:0000256" key="4">
    <source>
        <dbReference type="SAM" id="MobiDB-lite"/>
    </source>
</evidence>
<dbReference type="Proteomes" id="UP000824469">
    <property type="component" value="Unassembled WGS sequence"/>
</dbReference>
<accession>A0AA38C2A9</accession>
<comment type="subcellular location">
    <subcellularLocation>
        <location evidence="1">Nucleus</location>
    </subcellularLocation>
</comment>
<feature type="compositionally biased region" description="Basic residues" evidence="4">
    <location>
        <begin position="1"/>
        <end position="10"/>
    </location>
</feature>
<evidence type="ECO:0000256" key="2">
    <source>
        <dbReference type="ARBA" id="ARBA00009937"/>
    </source>
</evidence>
<evidence type="ECO:0000256" key="1">
    <source>
        <dbReference type="ARBA" id="ARBA00004123"/>
    </source>
</evidence>
<sequence>MDFRPGKRRLQQFSFSKDQKASQNQTEGSPADNNDEEFEQFLALIDRIQETKKFLKKNDMNCSSAQDELTVKSISPWKPAFQWEDFCRSGCCGKRVLHSPTAINAGSSFEIHKQNIISSNHVKMLSCNEFIGIDLNVEAAPENKDLALLPLF</sequence>
<gene>
    <name evidence="5" type="ORF">KI387_042641</name>
</gene>
<dbReference type="OMA" id="WALMDRI"/>